<dbReference type="Proteomes" id="UP000011087">
    <property type="component" value="Unassembled WGS sequence"/>
</dbReference>
<dbReference type="Gene3D" id="1.10.510.10">
    <property type="entry name" value="Transferase(Phosphotransferase) domain 1"/>
    <property type="match status" value="1"/>
</dbReference>
<reference evidence="5" key="3">
    <citation type="submission" date="2015-06" db="UniProtKB">
        <authorList>
            <consortium name="EnsemblProtists"/>
        </authorList>
    </citation>
    <scope>IDENTIFICATION</scope>
</reference>
<evidence type="ECO:0000313" key="6">
    <source>
        <dbReference type="Proteomes" id="UP000011087"/>
    </source>
</evidence>
<dbReference type="GeneID" id="17287813"/>
<feature type="non-terminal residue" evidence="4">
    <location>
        <position position="181"/>
    </location>
</feature>
<dbReference type="InterPro" id="IPR011009">
    <property type="entry name" value="Kinase-like_dom_sf"/>
</dbReference>
<dbReference type="GO" id="GO:0005524">
    <property type="term" value="F:ATP binding"/>
    <property type="evidence" value="ECO:0007669"/>
    <property type="project" value="UniProtKB-KW"/>
</dbReference>
<dbReference type="AlphaFoldDB" id="L1I4R7"/>
<keyword evidence="6" id="KW-1185">Reference proteome</keyword>
<name>L1I4R7_GUITC</name>
<protein>
    <recommendedName>
        <fullName evidence="3">Protein kinase domain-containing protein</fullName>
    </recommendedName>
</protein>
<evidence type="ECO:0000256" key="1">
    <source>
        <dbReference type="ARBA" id="ARBA00022741"/>
    </source>
</evidence>
<feature type="domain" description="Protein kinase" evidence="3">
    <location>
        <begin position="1"/>
        <end position="181"/>
    </location>
</feature>
<proteinExistence type="predicted"/>
<feature type="non-terminal residue" evidence="4">
    <location>
        <position position="1"/>
    </location>
</feature>
<evidence type="ECO:0000259" key="3">
    <source>
        <dbReference type="PROSITE" id="PS50011"/>
    </source>
</evidence>
<dbReference type="OrthoDB" id="413582at2759"/>
<dbReference type="STRING" id="905079.L1I4R7"/>
<reference evidence="4 6" key="1">
    <citation type="journal article" date="2012" name="Nature">
        <title>Algal genomes reveal evolutionary mosaicism and the fate of nucleomorphs.</title>
        <authorList>
            <consortium name="DOE Joint Genome Institute"/>
            <person name="Curtis B.A."/>
            <person name="Tanifuji G."/>
            <person name="Burki F."/>
            <person name="Gruber A."/>
            <person name="Irimia M."/>
            <person name="Maruyama S."/>
            <person name="Arias M.C."/>
            <person name="Ball S.G."/>
            <person name="Gile G.H."/>
            <person name="Hirakawa Y."/>
            <person name="Hopkins J.F."/>
            <person name="Kuo A."/>
            <person name="Rensing S.A."/>
            <person name="Schmutz J."/>
            <person name="Symeonidi A."/>
            <person name="Elias M."/>
            <person name="Eveleigh R.J."/>
            <person name="Herman E.K."/>
            <person name="Klute M.J."/>
            <person name="Nakayama T."/>
            <person name="Obornik M."/>
            <person name="Reyes-Prieto A."/>
            <person name="Armbrust E.V."/>
            <person name="Aves S.J."/>
            <person name="Beiko R.G."/>
            <person name="Coutinho P."/>
            <person name="Dacks J.B."/>
            <person name="Durnford D.G."/>
            <person name="Fast N.M."/>
            <person name="Green B.R."/>
            <person name="Grisdale C.J."/>
            <person name="Hempel F."/>
            <person name="Henrissat B."/>
            <person name="Hoppner M.P."/>
            <person name="Ishida K."/>
            <person name="Kim E."/>
            <person name="Koreny L."/>
            <person name="Kroth P.G."/>
            <person name="Liu Y."/>
            <person name="Malik S.B."/>
            <person name="Maier U.G."/>
            <person name="McRose D."/>
            <person name="Mock T."/>
            <person name="Neilson J.A."/>
            <person name="Onodera N.T."/>
            <person name="Poole A.M."/>
            <person name="Pritham E.J."/>
            <person name="Richards T.A."/>
            <person name="Rocap G."/>
            <person name="Roy S.W."/>
            <person name="Sarai C."/>
            <person name="Schaack S."/>
            <person name="Shirato S."/>
            <person name="Slamovits C.H."/>
            <person name="Spencer D.F."/>
            <person name="Suzuki S."/>
            <person name="Worden A.Z."/>
            <person name="Zauner S."/>
            <person name="Barry K."/>
            <person name="Bell C."/>
            <person name="Bharti A.K."/>
            <person name="Crow J.A."/>
            <person name="Grimwood J."/>
            <person name="Kramer R."/>
            <person name="Lindquist E."/>
            <person name="Lucas S."/>
            <person name="Salamov A."/>
            <person name="McFadden G.I."/>
            <person name="Lane C.E."/>
            <person name="Keeling P.J."/>
            <person name="Gray M.W."/>
            <person name="Grigoriev I.V."/>
            <person name="Archibald J.M."/>
        </authorList>
    </citation>
    <scope>NUCLEOTIDE SEQUENCE</scope>
    <source>
        <strain evidence="4 6">CCMP2712</strain>
    </source>
</reference>
<dbReference type="eggNOG" id="KOG0594">
    <property type="taxonomic scope" value="Eukaryota"/>
</dbReference>
<reference evidence="6" key="2">
    <citation type="submission" date="2012-11" db="EMBL/GenBank/DDBJ databases">
        <authorList>
            <person name="Kuo A."/>
            <person name="Curtis B.A."/>
            <person name="Tanifuji G."/>
            <person name="Burki F."/>
            <person name="Gruber A."/>
            <person name="Irimia M."/>
            <person name="Maruyama S."/>
            <person name="Arias M.C."/>
            <person name="Ball S.G."/>
            <person name="Gile G.H."/>
            <person name="Hirakawa Y."/>
            <person name="Hopkins J.F."/>
            <person name="Rensing S.A."/>
            <person name="Schmutz J."/>
            <person name="Symeonidi A."/>
            <person name="Elias M."/>
            <person name="Eveleigh R.J."/>
            <person name="Herman E.K."/>
            <person name="Klute M.J."/>
            <person name="Nakayama T."/>
            <person name="Obornik M."/>
            <person name="Reyes-Prieto A."/>
            <person name="Armbrust E.V."/>
            <person name="Aves S.J."/>
            <person name="Beiko R.G."/>
            <person name="Coutinho P."/>
            <person name="Dacks J.B."/>
            <person name="Durnford D.G."/>
            <person name="Fast N.M."/>
            <person name="Green B.R."/>
            <person name="Grisdale C."/>
            <person name="Hempe F."/>
            <person name="Henrissat B."/>
            <person name="Hoppner M.P."/>
            <person name="Ishida K.-I."/>
            <person name="Kim E."/>
            <person name="Koreny L."/>
            <person name="Kroth P.G."/>
            <person name="Liu Y."/>
            <person name="Malik S.-B."/>
            <person name="Maier U.G."/>
            <person name="McRose D."/>
            <person name="Mock T."/>
            <person name="Neilson J.A."/>
            <person name="Onodera N.T."/>
            <person name="Poole A.M."/>
            <person name="Pritham E.J."/>
            <person name="Richards T.A."/>
            <person name="Rocap G."/>
            <person name="Roy S.W."/>
            <person name="Sarai C."/>
            <person name="Schaack S."/>
            <person name="Shirato S."/>
            <person name="Slamovits C.H."/>
            <person name="Spencer D.F."/>
            <person name="Suzuki S."/>
            <person name="Worden A.Z."/>
            <person name="Zauner S."/>
            <person name="Barry K."/>
            <person name="Bell C."/>
            <person name="Bharti A.K."/>
            <person name="Crow J.A."/>
            <person name="Grimwood J."/>
            <person name="Kramer R."/>
            <person name="Lindquist E."/>
            <person name="Lucas S."/>
            <person name="Salamov A."/>
            <person name="McFadden G.I."/>
            <person name="Lane C.E."/>
            <person name="Keeling P.J."/>
            <person name="Gray M.W."/>
            <person name="Grigoriev I.V."/>
            <person name="Archibald J.M."/>
        </authorList>
    </citation>
    <scope>NUCLEOTIDE SEQUENCE</scope>
    <source>
        <strain evidence="6">CCMP2712</strain>
    </source>
</reference>
<dbReference type="SUPFAM" id="SSF56112">
    <property type="entry name" value="Protein kinase-like (PK-like)"/>
    <property type="match status" value="1"/>
</dbReference>
<dbReference type="HOGENOM" id="CLU_1492868_0_0_1"/>
<dbReference type="OMA" id="LEWITHT"/>
<keyword evidence="1" id="KW-0547">Nucleotide-binding</keyword>
<dbReference type="RefSeq" id="XP_005818072.1">
    <property type="nucleotide sequence ID" value="XM_005818015.1"/>
</dbReference>
<gene>
    <name evidence="4" type="ORF">GUITHDRAFT_48934</name>
</gene>
<sequence>IPEEISATILLEMLESIAPLHALRRKHRNIRPWTIAISSSGTVNLLSSPGLDLNESSEGAGEEEMHDKCYWTPEKLMGSSKDGTEQDIWAIGCIWAEMMTGARLFEADDSAGLLYSMFKILGFPSRKQVKEEKEEERELKGTDLDNMMPIGKTGLDLLRRLLEWCPHERLGAVQALRHPYF</sequence>
<organism evidence="4">
    <name type="scientific">Guillardia theta (strain CCMP2712)</name>
    <name type="common">Cryptophyte</name>
    <dbReference type="NCBI Taxonomy" id="905079"/>
    <lineage>
        <taxon>Eukaryota</taxon>
        <taxon>Cryptophyceae</taxon>
        <taxon>Pyrenomonadales</taxon>
        <taxon>Geminigeraceae</taxon>
        <taxon>Guillardia</taxon>
    </lineage>
</organism>
<dbReference type="EnsemblProtists" id="EKX31092">
    <property type="protein sequence ID" value="EKX31092"/>
    <property type="gene ID" value="GUITHDRAFT_48934"/>
</dbReference>
<dbReference type="InterPro" id="IPR050117">
    <property type="entry name" value="MAPK"/>
</dbReference>
<evidence type="ECO:0000313" key="4">
    <source>
        <dbReference type="EMBL" id="EKX31092.1"/>
    </source>
</evidence>
<dbReference type="GO" id="GO:0004672">
    <property type="term" value="F:protein kinase activity"/>
    <property type="evidence" value="ECO:0007669"/>
    <property type="project" value="InterPro"/>
</dbReference>
<dbReference type="EMBL" id="JH993364">
    <property type="protein sequence ID" value="EKX31092.1"/>
    <property type="molecule type" value="Genomic_DNA"/>
</dbReference>
<evidence type="ECO:0000256" key="2">
    <source>
        <dbReference type="ARBA" id="ARBA00022840"/>
    </source>
</evidence>
<keyword evidence="2" id="KW-0067">ATP-binding</keyword>
<dbReference type="PaxDb" id="55529-EKX31092"/>
<evidence type="ECO:0000313" key="5">
    <source>
        <dbReference type="EnsemblProtists" id="EKX31092"/>
    </source>
</evidence>
<dbReference type="KEGG" id="gtt:GUITHDRAFT_48934"/>
<accession>L1I4R7</accession>
<dbReference type="PROSITE" id="PS50011">
    <property type="entry name" value="PROTEIN_KINASE_DOM"/>
    <property type="match status" value="1"/>
</dbReference>
<dbReference type="Pfam" id="PF00069">
    <property type="entry name" value="Pkinase"/>
    <property type="match status" value="1"/>
</dbReference>
<dbReference type="PANTHER" id="PTHR24055">
    <property type="entry name" value="MITOGEN-ACTIVATED PROTEIN KINASE"/>
    <property type="match status" value="1"/>
</dbReference>
<dbReference type="InterPro" id="IPR000719">
    <property type="entry name" value="Prot_kinase_dom"/>
</dbReference>